<evidence type="ECO:0000313" key="3">
    <source>
        <dbReference type="Proteomes" id="UP001177003"/>
    </source>
</evidence>
<feature type="compositionally biased region" description="Polar residues" evidence="1">
    <location>
        <begin position="8"/>
        <end position="21"/>
    </location>
</feature>
<dbReference type="EMBL" id="OX465085">
    <property type="protein sequence ID" value="CAI9302467.1"/>
    <property type="molecule type" value="Genomic_DNA"/>
</dbReference>
<gene>
    <name evidence="2" type="ORF">LSALG_LOCUS40958</name>
</gene>
<feature type="region of interest" description="Disordered" evidence="1">
    <location>
        <begin position="1"/>
        <end position="21"/>
    </location>
</feature>
<keyword evidence="3" id="KW-1185">Reference proteome</keyword>
<evidence type="ECO:0000313" key="2">
    <source>
        <dbReference type="EMBL" id="CAI9302467.1"/>
    </source>
</evidence>
<proteinExistence type="predicted"/>
<accession>A0AA36A3B2</accession>
<name>A0AA36A3B2_LACSI</name>
<sequence length="240" mass="27142">MPPKIEFGSSSDNPKITPDNPNVALNDQLEVLIHLVTATNNRLDTITTHLVAQSNTMNNIVKLLTANNNNNQVQPPLMPPPPPPNAHPRPPKIYLPNFDGSNSLDWVFQAENYFTYYAIPPNQRLALSVFYFTGDALSGYKHITNKNLLGRTCPSRPQTLHQTYGLTKLIEDKLRAQLSSSEDSIESPLTKPPLFPTLHHVTSRYSEFRSKFLQSQVLVIILLTRSKFHADRLNWSKIFT</sequence>
<dbReference type="AlphaFoldDB" id="A0AA36A3B2"/>
<reference evidence="2" key="1">
    <citation type="submission" date="2023-04" db="EMBL/GenBank/DDBJ databases">
        <authorList>
            <person name="Vijverberg K."/>
            <person name="Xiong W."/>
            <person name="Schranz E."/>
        </authorList>
    </citation>
    <scope>NUCLEOTIDE SEQUENCE</scope>
</reference>
<organism evidence="2 3">
    <name type="scientific">Lactuca saligna</name>
    <name type="common">Willowleaf lettuce</name>
    <dbReference type="NCBI Taxonomy" id="75948"/>
    <lineage>
        <taxon>Eukaryota</taxon>
        <taxon>Viridiplantae</taxon>
        <taxon>Streptophyta</taxon>
        <taxon>Embryophyta</taxon>
        <taxon>Tracheophyta</taxon>
        <taxon>Spermatophyta</taxon>
        <taxon>Magnoliopsida</taxon>
        <taxon>eudicotyledons</taxon>
        <taxon>Gunneridae</taxon>
        <taxon>Pentapetalae</taxon>
        <taxon>asterids</taxon>
        <taxon>campanulids</taxon>
        <taxon>Asterales</taxon>
        <taxon>Asteraceae</taxon>
        <taxon>Cichorioideae</taxon>
        <taxon>Cichorieae</taxon>
        <taxon>Lactucinae</taxon>
        <taxon>Lactuca</taxon>
    </lineage>
</organism>
<protein>
    <submittedName>
        <fullName evidence="2">Uncharacterized protein</fullName>
    </submittedName>
</protein>
<evidence type="ECO:0000256" key="1">
    <source>
        <dbReference type="SAM" id="MobiDB-lite"/>
    </source>
</evidence>
<dbReference type="Proteomes" id="UP001177003">
    <property type="component" value="Chromosome 9"/>
</dbReference>